<accession>A0A8J2Z400</accession>
<dbReference type="InterPro" id="IPR003754">
    <property type="entry name" value="4pyrrol_synth_uPrphyn_synth"/>
</dbReference>
<reference evidence="11" key="1">
    <citation type="journal article" date="2014" name="Int. J. Syst. Evol. Microbiol.">
        <title>Complete genome sequence of Corynebacterium casei LMG S-19264T (=DSM 44701T), isolated from a smear-ripened cheese.</title>
        <authorList>
            <consortium name="US DOE Joint Genome Institute (JGI-PGF)"/>
            <person name="Walter F."/>
            <person name="Albersmeier A."/>
            <person name="Kalinowski J."/>
            <person name="Ruckert C."/>
        </authorList>
    </citation>
    <scope>NUCLEOTIDE SEQUENCE</scope>
    <source>
        <strain evidence="11">CGMCC 1.15758</strain>
    </source>
</reference>
<dbReference type="EC" id="4.2.1.75" evidence="3 9"/>
<name>A0A8J2Z400_9GAMM</name>
<evidence type="ECO:0000256" key="9">
    <source>
        <dbReference type="RuleBase" id="RU366031"/>
    </source>
</evidence>
<dbReference type="Pfam" id="PF02602">
    <property type="entry name" value="HEM4"/>
    <property type="match status" value="1"/>
</dbReference>
<dbReference type="InterPro" id="IPR036108">
    <property type="entry name" value="4pyrrol_syn_uPrphyn_synt_sf"/>
</dbReference>
<dbReference type="GO" id="GO:0004852">
    <property type="term" value="F:uroporphyrinogen-III synthase activity"/>
    <property type="evidence" value="ECO:0007669"/>
    <property type="project" value="UniProtKB-UniRule"/>
</dbReference>
<dbReference type="UniPathway" id="UPA00251">
    <property type="reaction ID" value="UER00320"/>
</dbReference>
<dbReference type="InterPro" id="IPR039793">
    <property type="entry name" value="UROS/Hem4"/>
</dbReference>
<evidence type="ECO:0000256" key="4">
    <source>
        <dbReference type="ARBA" id="ARBA00023239"/>
    </source>
</evidence>
<dbReference type="GO" id="GO:0006780">
    <property type="term" value="P:uroporphyrinogen III biosynthetic process"/>
    <property type="evidence" value="ECO:0007669"/>
    <property type="project" value="UniProtKB-UniRule"/>
</dbReference>
<evidence type="ECO:0000259" key="10">
    <source>
        <dbReference type="Pfam" id="PF02602"/>
    </source>
</evidence>
<dbReference type="CDD" id="cd06578">
    <property type="entry name" value="HemD"/>
    <property type="match status" value="1"/>
</dbReference>
<protein>
    <recommendedName>
        <fullName evidence="7 9">Uroporphyrinogen-III synthase</fullName>
        <ecNumber evidence="3 9">4.2.1.75</ecNumber>
    </recommendedName>
</protein>
<evidence type="ECO:0000256" key="8">
    <source>
        <dbReference type="ARBA" id="ARBA00048617"/>
    </source>
</evidence>
<dbReference type="RefSeq" id="WP_157968223.1">
    <property type="nucleotide sequence ID" value="NZ_BMJS01000009.1"/>
</dbReference>
<comment type="caution">
    <text evidence="11">The sequence shown here is derived from an EMBL/GenBank/DDBJ whole genome shotgun (WGS) entry which is preliminary data.</text>
</comment>
<dbReference type="Gene3D" id="3.40.50.10090">
    <property type="match status" value="2"/>
</dbReference>
<dbReference type="EMBL" id="BMJS01000009">
    <property type="protein sequence ID" value="GGF95694.1"/>
    <property type="molecule type" value="Genomic_DNA"/>
</dbReference>
<evidence type="ECO:0000313" key="11">
    <source>
        <dbReference type="EMBL" id="GGF95694.1"/>
    </source>
</evidence>
<dbReference type="GO" id="GO:0006782">
    <property type="term" value="P:protoporphyrinogen IX biosynthetic process"/>
    <property type="evidence" value="ECO:0007669"/>
    <property type="project" value="UniProtKB-UniRule"/>
</dbReference>
<comment type="catalytic activity">
    <reaction evidence="8 9">
        <text>hydroxymethylbilane = uroporphyrinogen III + H2O</text>
        <dbReference type="Rhea" id="RHEA:18965"/>
        <dbReference type="ChEBI" id="CHEBI:15377"/>
        <dbReference type="ChEBI" id="CHEBI:57308"/>
        <dbReference type="ChEBI" id="CHEBI:57845"/>
        <dbReference type="EC" id="4.2.1.75"/>
    </reaction>
</comment>
<comment type="similarity">
    <text evidence="2 9">Belongs to the uroporphyrinogen-III synthase family.</text>
</comment>
<dbReference type="SUPFAM" id="SSF69618">
    <property type="entry name" value="HemD-like"/>
    <property type="match status" value="1"/>
</dbReference>
<evidence type="ECO:0000256" key="5">
    <source>
        <dbReference type="ARBA" id="ARBA00023244"/>
    </source>
</evidence>
<dbReference type="Proteomes" id="UP000636949">
    <property type="component" value="Unassembled WGS sequence"/>
</dbReference>
<gene>
    <name evidence="11" type="ORF">GCM10010995_11180</name>
</gene>
<comment type="pathway">
    <text evidence="1 9">Porphyrin-containing compound metabolism; protoporphyrin-IX biosynthesis; coproporphyrinogen-III from 5-aminolevulinate: step 3/4.</text>
</comment>
<evidence type="ECO:0000256" key="1">
    <source>
        <dbReference type="ARBA" id="ARBA00004772"/>
    </source>
</evidence>
<evidence type="ECO:0000256" key="2">
    <source>
        <dbReference type="ARBA" id="ARBA00008133"/>
    </source>
</evidence>
<keyword evidence="4 9" id="KW-0456">Lyase</keyword>
<keyword evidence="12" id="KW-1185">Reference proteome</keyword>
<proteinExistence type="inferred from homology"/>
<dbReference type="PANTHER" id="PTHR38042:SF1">
    <property type="entry name" value="UROPORPHYRINOGEN-III SYNTHASE, CHLOROPLASTIC"/>
    <property type="match status" value="1"/>
</dbReference>
<dbReference type="AlphaFoldDB" id="A0A8J2Z400"/>
<keyword evidence="5 9" id="KW-0627">Porphyrin biosynthesis</keyword>
<feature type="domain" description="Tetrapyrrole biosynthesis uroporphyrinogen III synthase" evidence="10">
    <location>
        <begin position="50"/>
        <end position="239"/>
    </location>
</feature>
<comment type="function">
    <text evidence="6 9">Catalyzes cyclization of the linear tetrapyrrole, hydroxymethylbilane, to the macrocyclic uroporphyrinogen III.</text>
</comment>
<dbReference type="OrthoDB" id="5605576at2"/>
<evidence type="ECO:0000313" key="12">
    <source>
        <dbReference type="Proteomes" id="UP000636949"/>
    </source>
</evidence>
<dbReference type="PANTHER" id="PTHR38042">
    <property type="entry name" value="UROPORPHYRINOGEN-III SYNTHASE, CHLOROPLASTIC"/>
    <property type="match status" value="1"/>
</dbReference>
<sequence length="246" mass="28094">MSMLAPEIIVFRPEPKASLLVDTLCFHEIYALAVEPFTIKYIPFEIPTAAYTDIIFTSTYAVESFFSADPDQAIIAHATVWAVGSATALALHKHGVKAHYPDKADSEHLLVILSDTDQSISDRHFLLIKGADGRELLANVLQQQAASLSLINCYERKPCDKRDLLRKLQQIDWYNRHPRVLLYTSFDALKASMPIFDIFSDWQQKCTVTVTNRRMLDWAKRQGFVKLYLLENLTHDQLVAQIIKLR</sequence>
<organism evidence="11 12">
    <name type="scientific">Cysteiniphilum litorale</name>
    <dbReference type="NCBI Taxonomy" id="2056700"/>
    <lineage>
        <taxon>Bacteria</taxon>
        <taxon>Pseudomonadati</taxon>
        <taxon>Pseudomonadota</taxon>
        <taxon>Gammaproteobacteria</taxon>
        <taxon>Thiotrichales</taxon>
        <taxon>Fastidiosibacteraceae</taxon>
        <taxon>Cysteiniphilum</taxon>
    </lineage>
</organism>
<evidence type="ECO:0000256" key="7">
    <source>
        <dbReference type="ARBA" id="ARBA00040167"/>
    </source>
</evidence>
<reference evidence="11" key="2">
    <citation type="submission" date="2020-09" db="EMBL/GenBank/DDBJ databases">
        <authorList>
            <person name="Sun Q."/>
            <person name="Zhou Y."/>
        </authorList>
    </citation>
    <scope>NUCLEOTIDE SEQUENCE</scope>
    <source>
        <strain evidence="11">CGMCC 1.15758</strain>
    </source>
</reference>
<evidence type="ECO:0000256" key="6">
    <source>
        <dbReference type="ARBA" id="ARBA00037589"/>
    </source>
</evidence>
<evidence type="ECO:0000256" key="3">
    <source>
        <dbReference type="ARBA" id="ARBA00013109"/>
    </source>
</evidence>